<comment type="caution">
    <text evidence="18">The sequence shown here is derived from an EMBL/GenBank/DDBJ whole genome shotgun (WGS) entry which is preliminary data.</text>
</comment>
<dbReference type="EC" id="2.7.11.12" evidence="2"/>
<sequence length="632" mass="73178">MTLKDFCKIPVGENKMKHKRRSGLLCPLTPDTNGSTEIDGKPNGLVKTGKTKEDEAIVKQLLSSNEFLAKILSDTSLKQLLDCMSVRQVYPGDLLLMQGEINSQLLVTIKGTFEKVVGEKRVEKFHDPKVFEEISILHSAKSCQTVRALSEGKIYFLDCLHYRKLRTRLEIKKRNEFVDYLKNVPSFAKATDDRLYCLSDLLHEKFISPAKPLVKEGEIIDNFLIVTSGSATILTRDQNRKLDKLTKGCFFGENIFLKEMLSVYTIIADPPGVHCLSLSRKDFLEHYEDLEDFMHEKTYVFHDFPKDEKFEHVKLENLKKIKILGVGGFGKVELVQDTKNKDNIFALKSMKKQEINGKSQIEQVYNEKDLQLECQNNFIVRLYQTFRDSKYIYFLLEVCMGGDLWNLLRRQRRKCFDTDTAKFYAGCILEALNYLHKKDIVYRDLKPENVMVTASGYLKVTDFGFAKKLKPNEFSYSFVGTAEYVAPELIQNLPHDKGVDYWALGVFIFEMLVGKSPFTNEEHNDLKTYKAILKGIDFVTFPYIVSPRARNLIKKLCQPASIDRIGCLKNGIQDIQTHPWFSKLDWEKLRRQELEPPIRISLNGRTDTRYFENFDEQKEDVADDFSLWDKDF</sequence>
<evidence type="ECO:0000313" key="18">
    <source>
        <dbReference type="EMBL" id="KAL1513182.1"/>
    </source>
</evidence>
<dbReference type="PROSITE" id="PS50042">
    <property type="entry name" value="CNMP_BINDING_3"/>
    <property type="match status" value="2"/>
</dbReference>
<protein>
    <recommendedName>
        <fullName evidence="2">cGMP-dependent protein kinase</fullName>
        <ecNumber evidence="2">2.7.11.12</ecNumber>
    </recommendedName>
</protein>
<dbReference type="PIRSF" id="PIRSF000559">
    <property type="entry name" value="cGMP-dep_kinase"/>
    <property type="match status" value="1"/>
</dbReference>
<dbReference type="FunFam" id="1.10.510.10:FF:000210">
    <property type="entry name" value="Non-specific serine/threonine protein kinase"/>
    <property type="match status" value="1"/>
</dbReference>
<dbReference type="AlphaFoldDB" id="A0ABD1F6F7"/>
<dbReference type="InterPro" id="IPR000719">
    <property type="entry name" value="Prot_kinase_dom"/>
</dbReference>
<evidence type="ECO:0000256" key="7">
    <source>
        <dbReference type="ARBA" id="ARBA00022777"/>
    </source>
</evidence>
<evidence type="ECO:0000256" key="3">
    <source>
        <dbReference type="ARBA" id="ARBA00022527"/>
    </source>
</evidence>
<dbReference type="SUPFAM" id="SSF56112">
    <property type="entry name" value="Protein kinase-like (PK-like)"/>
    <property type="match status" value="1"/>
</dbReference>
<keyword evidence="9" id="KW-0142">cGMP-binding</keyword>
<dbReference type="CDD" id="cd00038">
    <property type="entry name" value="CAP_ED"/>
    <property type="match status" value="2"/>
</dbReference>
<proteinExistence type="inferred from homology"/>
<organism evidence="18 19">
    <name type="scientific">Hypothenemus hampei</name>
    <name type="common">Coffee berry borer</name>
    <dbReference type="NCBI Taxonomy" id="57062"/>
    <lineage>
        <taxon>Eukaryota</taxon>
        <taxon>Metazoa</taxon>
        <taxon>Ecdysozoa</taxon>
        <taxon>Arthropoda</taxon>
        <taxon>Hexapoda</taxon>
        <taxon>Insecta</taxon>
        <taxon>Pterygota</taxon>
        <taxon>Neoptera</taxon>
        <taxon>Endopterygota</taxon>
        <taxon>Coleoptera</taxon>
        <taxon>Polyphaga</taxon>
        <taxon>Cucujiformia</taxon>
        <taxon>Curculionidae</taxon>
        <taxon>Scolytinae</taxon>
        <taxon>Hypothenemus</taxon>
    </lineage>
</organism>
<evidence type="ECO:0000256" key="9">
    <source>
        <dbReference type="ARBA" id="ARBA00022992"/>
    </source>
</evidence>
<comment type="catalytic activity">
    <reaction evidence="10">
        <text>L-threonyl-[protein] + ATP = O-phospho-L-threonyl-[protein] + ADP + H(+)</text>
        <dbReference type="Rhea" id="RHEA:46608"/>
        <dbReference type="Rhea" id="RHEA-COMP:11060"/>
        <dbReference type="Rhea" id="RHEA-COMP:11605"/>
        <dbReference type="ChEBI" id="CHEBI:15378"/>
        <dbReference type="ChEBI" id="CHEBI:30013"/>
        <dbReference type="ChEBI" id="CHEBI:30616"/>
        <dbReference type="ChEBI" id="CHEBI:61977"/>
        <dbReference type="ChEBI" id="CHEBI:456216"/>
        <dbReference type="EC" id="2.7.11.12"/>
    </reaction>
</comment>
<dbReference type="InterPro" id="IPR002374">
    <property type="entry name" value="cGMP_dep_kinase"/>
</dbReference>
<dbReference type="Gene3D" id="1.10.510.10">
    <property type="entry name" value="Transferase(Phosphotransferase) domain 1"/>
    <property type="match status" value="1"/>
</dbReference>
<keyword evidence="6 13" id="KW-0547">Nucleotide-binding</keyword>
<dbReference type="GO" id="GO:0005524">
    <property type="term" value="F:ATP binding"/>
    <property type="evidence" value="ECO:0007669"/>
    <property type="project" value="UniProtKB-UniRule"/>
</dbReference>
<dbReference type="SMART" id="SM00220">
    <property type="entry name" value="S_TKc"/>
    <property type="match status" value="1"/>
</dbReference>
<keyword evidence="4" id="KW-0140">cGMP</keyword>
<name>A0ABD1F6F7_HYPHA</name>
<accession>A0ABD1F6F7</accession>
<feature type="domain" description="Cyclic nucleotide-binding" evidence="16">
    <location>
        <begin position="186"/>
        <end position="283"/>
    </location>
</feature>
<keyword evidence="5" id="KW-0808">Transferase</keyword>
<dbReference type="SMART" id="SM00133">
    <property type="entry name" value="S_TK_X"/>
    <property type="match status" value="1"/>
</dbReference>
<dbReference type="InterPro" id="IPR008271">
    <property type="entry name" value="Ser/Thr_kinase_AS"/>
</dbReference>
<comment type="catalytic activity">
    <reaction evidence="11">
        <text>L-seryl-[protein] + ATP = O-phospho-L-seryl-[protein] + ADP + H(+)</text>
        <dbReference type="Rhea" id="RHEA:17989"/>
        <dbReference type="Rhea" id="RHEA-COMP:9863"/>
        <dbReference type="Rhea" id="RHEA-COMP:11604"/>
        <dbReference type="ChEBI" id="CHEBI:15378"/>
        <dbReference type="ChEBI" id="CHEBI:29999"/>
        <dbReference type="ChEBI" id="CHEBI:30616"/>
        <dbReference type="ChEBI" id="CHEBI:83421"/>
        <dbReference type="ChEBI" id="CHEBI:456216"/>
        <dbReference type="EC" id="2.7.11.12"/>
    </reaction>
</comment>
<keyword evidence="3" id="KW-0723">Serine/threonine-protein kinase</keyword>
<dbReference type="InterPro" id="IPR014710">
    <property type="entry name" value="RmlC-like_jellyroll"/>
</dbReference>
<keyword evidence="7" id="KW-0418">Kinase</keyword>
<dbReference type="PROSITE" id="PS51285">
    <property type="entry name" value="AGC_KINASE_CTER"/>
    <property type="match status" value="1"/>
</dbReference>
<evidence type="ECO:0000256" key="8">
    <source>
        <dbReference type="ARBA" id="ARBA00022840"/>
    </source>
</evidence>
<dbReference type="InterPro" id="IPR000595">
    <property type="entry name" value="cNMP-bd_dom"/>
</dbReference>
<evidence type="ECO:0000259" key="15">
    <source>
        <dbReference type="PROSITE" id="PS50011"/>
    </source>
</evidence>
<dbReference type="GO" id="GO:0030553">
    <property type="term" value="F:cGMP binding"/>
    <property type="evidence" value="ECO:0007669"/>
    <property type="project" value="UniProtKB-KW"/>
</dbReference>
<dbReference type="GO" id="GO:0004692">
    <property type="term" value="F:cGMP-dependent protein kinase activity"/>
    <property type="evidence" value="ECO:0007669"/>
    <property type="project" value="UniProtKB-EC"/>
</dbReference>
<evidence type="ECO:0000313" key="19">
    <source>
        <dbReference type="Proteomes" id="UP001566132"/>
    </source>
</evidence>
<keyword evidence="19" id="KW-1185">Reference proteome</keyword>
<feature type="domain" description="AGC-kinase C-terminal" evidence="17">
    <location>
        <begin position="582"/>
        <end position="632"/>
    </location>
</feature>
<evidence type="ECO:0000256" key="6">
    <source>
        <dbReference type="ARBA" id="ARBA00022741"/>
    </source>
</evidence>
<evidence type="ECO:0000256" key="12">
    <source>
        <dbReference type="PIRSR" id="PIRSR000559-1"/>
    </source>
</evidence>
<feature type="active site" description="Proton acceptor" evidence="12">
    <location>
        <position position="444"/>
    </location>
</feature>
<dbReference type="SMART" id="SM00100">
    <property type="entry name" value="cNMP"/>
    <property type="match status" value="2"/>
</dbReference>
<dbReference type="EMBL" id="JBDJPC010000002">
    <property type="protein sequence ID" value="KAL1513182.1"/>
    <property type="molecule type" value="Genomic_DNA"/>
</dbReference>
<evidence type="ECO:0000256" key="5">
    <source>
        <dbReference type="ARBA" id="ARBA00022679"/>
    </source>
</evidence>
<dbReference type="InterPro" id="IPR011009">
    <property type="entry name" value="Kinase-like_dom_sf"/>
</dbReference>
<feature type="binding site" evidence="13">
    <location>
        <begin position="324"/>
        <end position="332"/>
    </location>
    <ligand>
        <name>ATP</name>
        <dbReference type="ChEBI" id="CHEBI:30616"/>
    </ligand>
</feature>
<evidence type="ECO:0000256" key="1">
    <source>
        <dbReference type="ARBA" id="ARBA00006352"/>
    </source>
</evidence>
<reference evidence="18 19" key="1">
    <citation type="submission" date="2024-05" db="EMBL/GenBank/DDBJ databases">
        <title>Genetic variation in Jamaican populations of the coffee berry borer (Hypothenemus hampei).</title>
        <authorList>
            <person name="Errbii M."/>
            <person name="Myrie A."/>
        </authorList>
    </citation>
    <scope>NUCLEOTIDE SEQUENCE [LARGE SCALE GENOMIC DNA]</scope>
    <source>
        <strain evidence="18">JA-Hopewell-2020-01-JO</strain>
        <tissue evidence="18">Whole body</tissue>
    </source>
</reference>
<dbReference type="PANTHER" id="PTHR24353">
    <property type="entry name" value="CYCLIC NUCLEOTIDE-DEPENDENT PROTEIN KINASE"/>
    <property type="match status" value="1"/>
</dbReference>
<gene>
    <name evidence="18" type="ORF">ABEB36_002627</name>
</gene>
<feature type="domain" description="Protein kinase" evidence="15">
    <location>
        <begin position="318"/>
        <end position="581"/>
    </location>
</feature>
<evidence type="ECO:0000259" key="16">
    <source>
        <dbReference type="PROSITE" id="PS50042"/>
    </source>
</evidence>
<comment type="similarity">
    <text evidence="1">Belongs to the protein kinase superfamily. AGC Ser/Thr protein kinase family. cGMP subfamily.</text>
</comment>
<dbReference type="Gene3D" id="2.60.120.10">
    <property type="entry name" value="Jelly Rolls"/>
    <property type="match status" value="2"/>
</dbReference>
<dbReference type="PROSITE" id="PS50011">
    <property type="entry name" value="PROTEIN_KINASE_DOM"/>
    <property type="match status" value="1"/>
</dbReference>
<feature type="binding site" evidence="13 14">
    <location>
        <position position="348"/>
    </location>
    <ligand>
        <name>ATP</name>
        <dbReference type="ChEBI" id="CHEBI:30616"/>
    </ligand>
</feature>
<dbReference type="InterPro" id="IPR000961">
    <property type="entry name" value="AGC-kinase_C"/>
</dbReference>
<evidence type="ECO:0000256" key="2">
    <source>
        <dbReference type="ARBA" id="ARBA00012428"/>
    </source>
</evidence>
<dbReference type="InterPro" id="IPR017441">
    <property type="entry name" value="Protein_kinase_ATP_BS"/>
</dbReference>
<evidence type="ECO:0000256" key="14">
    <source>
        <dbReference type="PROSITE-ProRule" id="PRU10141"/>
    </source>
</evidence>
<evidence type="ECO:0000256" key="13">
    <source>
        <dbReference type="PIRSR" id="PIRSR000559-2"/>
    </source>
</evidence>
<dbReference type="PROSITE" id="PS00108">
    <property type="entry name" value="PROTEIN_KINASE_ST"/>
    <property type="match status" value="1"/>
</dbReference>
<dbReference type="Pfam" id="PF00069">
    <property type="entry name" value="Pkinase"/>
    <property type="match status" value="1"/>
</dbReference>
<dbReference type="Pfam" id="PF00027">
    <property type="entry name" value="cNMP_binding"/>
    <property type="match status" value="1"/>
</dbReference>
<evidence type="ECO:0000256" key="11">
    <source>
        <dbReference type="ARBA" id="ARBA00047462"/>
    </source>
</evidence>
<dbReference type="PROSITE" id="PS00107">
    <property type="entry name" value="PROTEIN_KINASE_ATP"/>
    <property type="match status" value="1"/>
</dbReference>
<evidence type="ECO:0000259" key="17">
    <source>
        <dbReference type="PROSITE" id="PS51285"/>
    </source>
</evidence>
<dbReference type="PANTHER" id="PTHR24353:SF144">
    <property type="match status" value="1"/>
</dbReference>
<dbReference type="Proteomes" id="UP001566132">
    <property type="component" value="Unassembled WGS sequence"/>
</dbReference>
<evidence type="ECO:0000256" key="4">
    <source>
        <dbReference type="ARBA" id="ARBA00022535"/>
    </source>
</evidence>
<dbReference type="SUPFAM" id="SSF51206">
    <property type="entry name" value="cAMP-binding domain-like"/>
    <property type="match status" value="2"/>
</dbReference>
<evidence type="ECO:0000256" key="10">
    <source>
        <dbReference type="ARBA" id="ARBA00047298"/>
    </source>
</evidence>
<dbReference type="InterPro" id="IPR018490">
    <property type="entry name" value="cNMP-bd_dom_sf"/>
</dbReference>
<feature type="domain" description="Cyclic nucleotide-binding" evidence="16">
    <location>
        <begin position="68"/>
        <end position="183"/>
    </location>
</feature>
<dbReference type="Gene3D" id="3.30.200.20">
    <property type="entry name" value="Phosphorylase Kinase, domain 1"/>
    <property type="match status" value="1"/>
</dbReference>
<keyword evidence="8 13" id="KW-0067">ATP-binding</keyword>